<gene>
    <name evidence="2" type="ORF">QDQ28_14265</name>
</gene>
<dbReference type="EMBL" id="JARVUX010000012">
    <property type="protein sequence ID" value="MDH2337340.1"/>
    <property type="molecule type" value="Genomic_DNA"/>
</dbReference>
<name>A0AAP4EFI9_CLOPF</name>
<evidence type="ECO:0000313" key="3">
    <source>
        <dbReference type="Proteomes" id="UP001222958"/>
    </source>
</evidence>
<comment type="caution">
    <text evidence="2">The sequence shown here is derived from an EMBL/GenBank/DDBJ whole genome shotgun (WGS) entry which is preliminary data.</text>
</comment>
<reference evidence="2" key="1">
    <citation type="submission" date="2023-04" db="EMBL/GenBank/DDBJ databases">
        <title>Epidemiological investigation of Clostridium perfringens isolated from cattle.</title>
        <authorList>
            <person name="Tian R."/>
        </authorList>
    </citation>
    <scope>NUCLEOTIDE SEQUENCE</scope>
    <source>
        <strain evidence="2">ZWCP172</strain>
    </source>
</reference>
<dbReference type="Proteomes" id="UP001222958">
    <property type="component" value="Unassembled WGS sequence"/>
</dbReference>
<protein>
    <recommendedName>
        <fullName evidence="1">DUF6906 domain-containing protein</fullName>
    </recommendedName>
</protein>
<dbReference type="InterPro" id="IPR054201">
    <property type="entry name" value="DUF6906"/>
</dbReference>
<accession>A0AAP4EFI9</accession>
<dbReference type="AlphaFoldDB" id="A0AAP4EFI9"/>
<proteinExistence type="predicted"/>
<organism evidence="2 3">
    <name type="scientific">Clostridium perfringens</name>
    <dbReference type="NCBI Taxonomy" id="1502"/>
    <lineage>
        <taxon>Bacteria</taxon>
        <taxon>Bacillati</taxon>
        <taxon>Bacillota</taxon>
        <taxon>Clostridia</taxon>
        <taxon>Eubacteriales</taxon>
        <taxon>Clostridiaceae</taxon>
        <taxon>Clostridium</taxon>
    </lineage>
</organism>
<feature type="domain" description="DUF6906" evidence="1">
    <location>
        <begin position="4"/>
        <end position="48"/>
    </location>
</feature>
<dbReference type="Pfam" id="PF21847">
    <property type="entry name" value="DUF6906"/>
    <property type="match status" value="1"/>
</dbReference>
<evidence type="ECO:0000313" key="2">
    <source>
        <dbReference type="EMBL" id="MDH2337340.1"/>
    </source>
</evidence>
<evidence type="ECO:0000259" key="1">
    <source>
        <dbReference type="Pfam" id="PF21847"/>
    </source>
</evidence>
<dbReference type="RefSeq" id="WP_279858303.1">
    <property type="nucleotide sequence ID" value="NZ_CP143535.1"/>
</dbReference>
<sequence>MITKELSVRHKRFLKEQKLNPEDFLYIATDMEAFKFLHKETGKAVWIRR</sequence>